<keyword evidence="2" id="KW-1003">Cell membrane</keyword>
<protein>
    <submittedName>
        <fullName evidence="12">Uncharacterized protein LOC107067912</fullName>
    </submittedName>
</protein>
<dbReference type="Pfam" id="PF02949">
    <property type="entry name" value="7tm_6"/>
    <property type="match status" value="2"/>
</dbReference>
<keyword evidence="7 10" id="KW-0472">Membrane</keyword>
<feature type="transmembrane region" description="Helical" evidence="10">
    <location>
        <begin position="209"/>
        <end position="230"/>
    </location>
</feature>
<evidence type="ECO:0000256" key="4">
    <source>
        <dbReference type="ARBA" id="ARBA00022692"/>
    </source>
</evidence>
<evidence type="ECO:0000256" key="10">
    <source>
        <dbReference type="SAM" id="Phobius"/>
    </source>
</evidence>
<keyword evidence="9" id="KW-0807">Transducer</keyword>
<name>A0ABM1IGI6_POLDO</name>
<comment type="subcellular location">
    <subcellularLocation>
        <location evidence="1">Cell membrane</location>
        <topology evidence="1">Multi-pass membrane protein</topology>
    </subcellularLocation>
</comment>
<feature type="transmembrane region" description="Helical" evidence="10">
    <location>
        <begin position="314"/>
        <end position="334"/>
    </location>
</feature>
<dbReference type="InterPro" id="IPR004117">
    <property type="entry name" value="7tm6_olfct_rcpt"/>
</dbReference>
<sequence>MMNKPIKLSENKITTKDWNYSIQLNRLFLKSIGAWPLSLSVTFIEKMISIGLTTISSCLIGFLLIPCALVTFLGRESSLDAKIKMIGPLSFCVMAAIKYYILTSRGITIANCIKHIRSDWERAANFQDDRKIVIKNAEFGRSLVISCAVFMYGGGIFYCTVMPLCAKRTEIIDNQTIRVPSFPIYRKLIDPRTSPYFEIVQFLQCLAGYVIYSVTISACSLLCIFVMHACGQFKILKTKLDDLVACEKLNNFHSSNKLLGNIVEYHLRILNFISRIEELFNEICFVELVGCTMNICFLGYYLITEWEHNETIGTLTYCTLLISFTFNIFILCYIGELLAEQCENVGMTSYMIKWYRLPKRKALDLTLLIAVSNSPLKLTAGKLFELSLASFCSVIKSATAYLNLLRTQLRCFRTIRIMLNEPTTLPETKLTTKDWNYSIELNRLFLKSIGAWPLSLSVTFQEKMISIGLTTISSCLIGFLLIPCALVMFFGHLGSLDAKIKMIGPLSFCSMAAIKYYILTSRGIAIAKCINHIRTDWERAANFQDDRKIVIENAEFGRSLVIICAVFMYGGGIFYCTVMPLFSKRTETIDNQTIRVPSFPIYRKLIDPRSSPYFEIVQFLQSLAGYVIYSVTINGCSLLCIFVMHACGQFQILKMKLDDLVFGEKQTDGNSSDERLKDIVEYHLRILHFIARIEELFNEICFVELVGCTMNICFLSYYLMTEWEHSEAIGTVTYCTFLISLTFNIFILCYIGELLAEQCKNVGVTSYMIKWYRLPKKKALDLTLLIAVSNAPLKLTAGKFFELSLVCFCSVMKTSAAYLNMLRTFTN</sequence>
<dbReference type="PANTHER" id="PTHR21137:SF35">
    <property type="entry name" value="ODORANT RECEPTOR 19A-RELATED"/>
    <property type="match status" value="1"/>
</dbReference>
<feature type="transmembrane region" description="Helical" evidence="10">
    <location>
        <begin position="467"/>
        <end position="490"/>
    </location>
</feature>
<evidence type="ECO:0000256" key="3">
    <source>
        <dbReference type="ARBA" id="ARBA00022606"/>
    </source>
</evidence>
<evidence type="ECO:0000256" key="9">
    <source>
        <dbReference type="ARBA" id="ARBA00023224"/>
    </source>
</evidence>
<feature type="transmembrane region" description="Helical" evidence="10">
    <location>
        <begin position="502"/>
        <end position="519"/>
    </location>
</feature>
<evidence type="ECO:0000256" key="7">
    <source>
        <dbReference type="ARBA" id="ARBA00023136"/>
    </source>
</evidence>
<evidence type="ECO:0000256" key="6">
    <source>
        <dbReference type="ARBA" id="ARBA00022989"/>
    </source>
</evidence>
<dbReference type="RefSeq" id="XP_015179323.1">
    <property type="nucleotide sequence ID" value="XM_015323837.1"/>
</dbReference>
<keyword evidence="6 10" id="KW-1133">Transmembrane helix</keyword>
<evidence type="ECO:0000256" key="2">
    <source>
        <dbReference type="ARBA" id="ARBA00022475"/>
    </source>
</evidence>
<evidence type="ECO:0000313" key="11">
    <source>
        <dbReference type="Proteomes" id="UP000694924"/>
    </source>
</evidence>
<feature type="transmembrane region" description="Helical" evidence="10">
    <location>
        <begin position="50"/>
        <end position="73"/>
    </location>
</feature>
<accession>A0ABM1IGI6</accession>
<dbReference type="Proteomes" id="UP000694924">
    <property type="component" value="Unplaced"/>
</dbReference>
<reference evidence="12" key="1">
    <citation type="submission" date="2025-08" db="UniProtKB">
        <authorList>
            <consortium name="RefSeq"/>
        </authorList>
    </citation>
    <scope>IDENTIFICATION</scope>
    <source>
        <tissue evidence="12">Whole body</tissue>
    </source>
</reference>
<evidence type="ECO:0000256" key="1">
    <source>
        <dbReference type="ARBA" id="ARBA00004651"/>
    </source>
</evidence>
<feature type="transmembrane region" description="Helical" evidence="10">
    <location>
        <begin position="731"/>
        <end position="751"/>
    </location>
</feature>
<feature type="transmembrane region" description="Helical" evidence="10">
    <location>
        <begin position="560"/>
        <end position="582"/>
    </location>
</feature>
<keyword evidence="11" id="KW-1185">Reference proteome</keyword>
<keyword evidence="3" id="KW-0716">Sensory transduction</keyword>
<evidence type="ECO:0000313" key="12">
    <source>
        <dbReference type="RefSeq" id="XP_015179323.1"/>
    </source>
</evidence>
<organism evidence="11 12">
    <name type="scientific">Polistes dominula</name>
    <name type="common">European paper wasp</name>
    <name type="synonym">Vespa dominula</name>
    <dbReference type="NCBI Taxonomy" id="743375"/>
    <lineage>
        <taxon>Eukaryota</taxon>
        <taxon>Metazoa</taxon>
        <taxon>Ecdysozoa</taxon>
        <taxon>Arthropoda</taxon>
        <taxon>Hexapoda</taxon>
        <taxon>Insecta</taxon>
        <taxon>Pterygota</taxon>
        <taxon>Neoptera</taxon>
        <taxon>Endopterygota</taxon>
        <taxon>Hymenoptera</taxon>
        <taxon>Apocrita</taxon>
        <taxon>Aculeata</taxon>
        <taxon>Vespoidea</taxon>
        <taxon>Vespidae</taxon>
        <taxon>Polistinae</taxon>
        <taxon>Polistini</taxon>
        <taxon>Polistes</taxon>
    </lineage>
</organism>
<gene>
    <name evidence="12" type="primary">LOC107067912</name>
</gene>
<evidence type="ECO:0000256" key="8">
    <source>
        <dbReference type="ARBA" id="ARBA00023170"/>
    </source>
</evidence>
<feature type="transmembrane region" description="Helical" evidence="10">
    <location>
        <begin position="626"/>
        <end position="647"/>
    </location>
</feature>
<feature type="transmembrane region" description="Helical" evidence="10">
    <location>
        <begin position="85"/>
        <end position="102"/>
    </location>
</feature>
<dbReference type="GeneID" id="107067912"/>
<keyword evidence="5" id="KW-0552">Olfaction</keyword>
<keyword evidence="8" id="KW-0675">Receptor</keyword>
<keyword evidence="4 10" id="KW-0812">Transmembrane</keyword>
<proteinExistence type="predicted"/>
<feature type="transmembrane region" description="Helical" evidence="10">
    <location>
        <begin position="279"/>
        <end position="302"/>
    </location>
</feature>
<dbReference type="PANTHER" id="PTHR21137">
    <property type="entry name" value="ODORANT RECEPTOR"/>
    <property type="match status" value="1"/>
</dbReference>
<feature type="transmembrane region" description="Helical" evidence="10">
    <location>
        <begin position="696"/>
        <end position="719"/>
    </location>
</feature>
<evidence type="ECO:0000256" key="5">
    <source>
        <dbReference type="ARBA" id="ARBA00022725"/>
    </source>
</evidence>